<accession>A0AAJ7UDT2</accession>
<evidence type="ECO:0000259" key="5">
    <source>
        <dbReference type="Pfam" id="PF00135"/>
    </source>
</evidence>
<evidence type="ECO:0000256" key="1">
    <source>
        <dbReference type="ARBA" id="ARBA00005964"/>
    </source>
</evidence>
<feature type="domain" description="Carboxylesterase type B" evidence="5">
    <location>
        <begin position="54"/>
        <end position="318"/>
    </location>
</feature>
<evidence type="ECO:0000313" key="8">
    <source>
        <dbReference type="RefSeq" id="XP_032834519.1"/>
    </source>
</evidence>
<keyword evidence="2 4" id="KW-0732">Signal</keyword>
<dbReference type="PROSITE" id="PS00941">
    <property type="entry name" value="CARBOXYLESTERASE_B_2"/>
    <property type="match status" value="1"/>
</dbReference>
<reference evidence="7 8" key="1">
    <citation type="submission" date="2025-04" db="UniProtKB">
        <authorList>
            <consortium name="RefSeq"/>
        </authorList>
    </citation>
    <scope>IDENTIFICATION</scope>
    <source>
        <tissue evidence="7 8">Sperm</tissue>
    </source>
</reference>
<feature type="chain" id="PRO_5044709476" evidence="4">
    <location>
        <begin position="37"/>
        <end position="355"/>
    </location>
</feature>
<keyword evidence="6" id="KW-1185">Reference proteome</keyword>
<sequence length="355" mass="38230">MLRIASRARPGRRPRPRLLPTLALLLLDLAASGSLGLGGGGGGPAHGASPGQEAPVIQTSYGKLRGTRVNLVNEILGPVNQYLGVPYAAAPVGERRFQPPEPPASWQQTRNATRFAPVCPQNVQGVLLEVMLPVWFTSNAEVVASHLLEQSEDCLFLNVYVPTEDVKRISKECARKPGKKVCKKGGTNAKKFTDDFSTNEGDEERDIRDEGPRPVMMYIHGGSYMEGTGNLFDGSVLASYGNVIVVTLNYRLGVLGFLSMNDPAAKGNYGLLDQIQALRWISENIIHFGGDPLRVTVFGSGAGASCVNLLTLSHHSEGNRWSNSSKGTKSSPTSCSLTQTKTKTKKKTDGKKLRG</sequence>
<comment type="similarity">
    <text evidence="1">Belongs to the type-B carboxylesterase/lipase family.</text>
</comment>
<dbReference type="SUPFAM" id="SSF53474">
    <property type="entry name" value="alpha/beta-Hydrolases"/>
    <property type="match status" value="1"/>
</dbReference>
<dbReference type="InterPro" id="IPR029058">
    <property type="entry name" value="AB_hydrolase_fold"/>
</dbReference>
<proteinExistence type="inferred from homology"/>
<dbReference type="AlphaFoldDB" id="A0AAJ7UDT2"/>
<dbReference type="Gene3D" id="3.40.50.1820">
    <property type="entry name" value="alpha/beta hydrolase"/>
    <property type="match status" value="1"/>
</dbReference>
<evidence type="ECO:0000313" key="7">
    <source>
        <dbReference type="RefSeq" id="XP_032834518.1"/>
    </source>
</evidence>
<evidence type="ECO:0000256" key="4">
    <source>
        <dbReference type="SAM" id="SignalP"/>
    </source>
</evidence>
<name>A0AAJ7UDT2_PETMA</name>
<feature type="region of interest" description="Disordered" evidence="3">
    <location>
        <begin position="317"/>
        <end position="355"/>
    </location>
</feature>
<protein>
    <submittedName>
        <fullName evidence="7 8">Neuroligin-1-like isoform X1</fullName>
    </submittedName>
</protein>
<dbReference type="PANTHER" id="PTHR43903">
    <property type="entry name" value="NEUROLIGIN"/>
    <property type="match status" value="1"/>
</dbReference>
<evidence type="ECO:0000256" key="3">
    <source>
        <dbReference type="SAM" id="MobiDB-lite"/>
    </source>
</evidence>
<dbReference type="RefSeq" id="XP_032834518.1">
    <property type="nucleotide sequence ID" value="XM_032978627.1"/>
</dbReference>
<feature type="signal peptide" evidence="4">
    <location>
        <begin position="1"/>
        <end position="36"/>
    </location>
</feature>
<feature type="compositionally biased region" description="Polar residues" evidence="3">
    <location>
        <begin position="317"/>
        <end position="337"/>
    </location>
</feature>
<dbReference type="RefSeq" id="XP_032834520.1">
    <property type="nucleotide sequence ID" value="XM_032978629.1"/>
</dbReference>
<dbReference type="InterPro" id="IPR019819">
    <property type="entry name" value="Carboxylesterase_B_CS"/>
</dbReference>
<gene>
    <name evidence="7 8 9" type="primary">LOC116956793</name>
</gene>
<dbReference type="RefSeq" id="XP_032834519.1">
    <property type="nucleotide sequence ID" value="XM_032978628.1"/>
</dbReference>
<dbReference type="KEGG" id="pmrn:116956793"/>
<dbReference type="InterPro" id="IPR002018">
    <property type="entry name" value="CarbesteraseB"/>
</dbReference>
<evidence type="ECO:0000313" key="6">
    <source>
        <dbReference type="Proteomes" id="UP001318040"/>
    </source>
</evidence>
<dbReference type="InterPro" id="IPR051093">
    <property type="entry name" value="Neuroligin/BSAL"/>
</dbReference>
<evidence type="ECO:0000313" key="9">
    <source>
        <dbReference type="RefSeq" id="XP_032834520.1"/>
    </source>
</evidence>
<evidence type="ECO:0000256" key="2">
    <source>
        <dbReference type="ARBA" id="ARBA00022729"/>
    </source>
</evidence>
<organism evidence="6 9">
    <name type="scientific">Petromyzon marinus</name>
    <name type="common">Sea lamprey</name>
    <dbReference type="NCBI Taxonomy" id="7757"/>
    <lineage>
        <taxon>Eukaryota</taxon>
        <taxon>Metazoa</taxon>
        <taxon>Chordata</taxon>
        <taxon>Craniata</taxon>
        <taxon>Vertebrata</taxon>
        <taxon>Cyclostomata</taxon>
        <taxon>Hyperoartia</taxon>
        <taxon>Petromyzontiformes</taxon>
        <taxon>Petromyzontidae</taxon>
        <taxon>Petromyzon</taxon>
    </lineage>
</organism>
<dbReference type="Proteomes" id="UP001318040">
    <property type="component" value="Chromosome 67"/>
</dbReference>
<dbReference type="Pfam" id="PF00135">
    <property type="entry name" value="COesterase"/>
    <property type="match status" value="1"/>
</dbReference>